<feature type="signal peptide" evidence="1">
    <location>
        <begin position="1"/>
        <end position="22"/>
    </location>
</feature>
<dbReference type="PANTHER" id="PTHR38478">
    <property type="entry name" value="PEPTIDASE M1A AND M12B"/>
    <property type="match status" value="1"/>
</dbReference>
<gene>
    <name evidence="5" type="ORF">GCM10007423_61190</name>
</gene>
<dbReference type="InterPro" id="IPR033413">
    <property type="entry name" value="DUF5117"/>
</dbReference>
<dbReference type="Gene3D" id="3.40.390.10">
    <property type="entry name" value="Collagenase (Catalytic Domain)"/>
    <property type="match status" value="1"/>
</dbReference>
<dbReference type="InterPro" id="IPR033428">
    <property type="entry name" value="DUF5118"/>
</dbReference>
<dbReference type="PANTHER" id="PTHR38478:SF1">
    <property type="entry name" value="ZINC DEPENDENT METALLOPROTEASE DOMAIN LIPOPROTEIN"/>
    <property type="match status" value="1"/>
</dbReference>
<feature type="domain" description="DUF5118" evidence="4">
    <location>
        <begin position="59"/>
        <end position="109"/>
    </location>
</feature>
<comment type="caution">
    <text evidence="5">The sequence shown here is derived from an EMBL/GenBank/DDBJ whole genome shotgun (WGS) entry which is preliminary data.</text>
</comment>
<feature type="chain" id="PRO_5045599095" evidence="1">
    <location>
        <begin position="23"/>
        <end position="859"/>
    </location>
</feature>
<dbReference type="SUPFAM" id="SSF55486">
    <property type="entry name" value="Metalloproteases ('zincins'), catalytic domain"/>
    <property type="match status" value="1"/>
</dbReference>
<evidence type="ECO:0000256" key="1">
    <source>
        <dbReference type="SAM" id="SignalP"/>
    </source>
</evidence>
<dbReference type="InterPro" id="IPR034032">
    <property type="entry name" value="Zn_MMP-like_bac"/>
</dbReference>
<evidence type="ECO:0000259" key="4">
    <source>
        <dbReference type="Pfam" id="PF17162"/>
    </source>
</evidence>
<dbReference type="Pfam" id="PF16313">
    <property type="entry name" value="DUF4953"/>
    <property type="match status" value="1"/>
</dbReference>
<feature type="domain" description="DUF5117" evidence="3">
    <location>
        <begin position="118"/>
        <end position="322"/>
    </location>
</feature>
<reference evidence="6" key="1">
    <citation type="journal article" date="2019" name="Int. J. Syst. Evol. Microbiol.">
        <title>The Global Catalogue of Microorganisms (GCM) 10K type strain sequencing project: providing services to taxonomists for standard genome sequencing and annotation.</title>
        <authorList>
            <consortium name="The Broad Institute Genomics Platform"/>
            <consortium name="The Broad Institute Genome Sequencing Center for Infectious Disease"/>
            <person name="Wu L."/>
            <person name="Ma J."/>
        </authorList>
    </citation>
    <scope>NUCLEOTIDE SEQUENCE [LARGE SCALE GENOMIC DNA]</scope>
    <source>
        <strain evidence="6">CGMCC 1.15288</strain>
    </source>
</reference>
<dbReference type="InterPro" id="IPR024079">
    <property type="entry name" value="MetalloPept_cat_dom_sf"/>
</dbReference>
<evidence type="ECO:0000259" key="3">
    <source>
        <dbReference type="Pfam" id="PF17148"/>
    </source>
</evidence>
<dbReference type="Proteomes" id="UP000600214">
    <property type="component" value="Unassembled WGS sequence"/>
</dbReference>
<name>A0ABQ1ZAV5_9BACT</name>
<evidence type="ECO:0000259" key="2">
    <source>
        <dbReference type="Pfam" id="PF16313"/>
    </source>
</evidence>
<evidence type="ECO:0000313" key="6">
    <source>
        <dbReference type="Proteomes" id="UP000600214"/>
    </source>
</evidence>
<dbReference type="CDD" id="cd04276">
    <property type="entry name" value="ZnMc_MMP_like_2"/>
    <property type="match status" value="1"/>
</dbReference>
<keyword evidence="1" id="KW-0732">Signal</keyword>
<dbReference type="Pfam" id="PF17148">
    <property type="entry name" value="DUF5117"/>
    <property type="match status" value="1"/>
</dbReference>
<feature type="domain" description="EcxA zinc-binding" evidence="2">
    <location>
        <begin position="456"/>
        <end position="760"/>
    </location>
</feature>
<protein>
    <submittedName>
        <fullName evidence="5">Glutaminyl-tRNA synthetase</fullName>
    </submittedName>
</protein>
<dbReference type="InterPro" id="IPR032534">
    <property type="entry name" value="EcxA_zinc-bd"/>
</dbReference>
<evidence type="ECO:0000313" key="5">
    <source>
        <dbReference type="EMBL" id="GGH54556.1"/>
    </source>
</evidence>
<dbReference type="EMBL" id="BMIA01000007">
    <property type="protein sequence ID" value="GGH54556.1"/>
    <property type="molecule type" value="Genomic_DNA"/>
</dbReference>
<accession>A0ABQ1ZAV5</accession>
<organism evidence="5 6">
    <name type="scientific">Dyadobacter endophyticus</name>
    <dbReference type="NCBI Taxonomy" id="1749036"/>
    <lineage>
        <taxon>Bacteria</taxon>
        <taxon>Pseudomonadati</taxon>
        <taxon>Bacteroidota</taxon>
        <taxon>Cytophagia</taxon>
        <taxon>Cytophagales</taxon>
        <taxon>Spirosomataceae</taxon>
        <taxon>Dyadobacter</taxon>
    </lineage>
</organism>
<sequence>MRLMRYLLLATLAFVYMHDAHAQRKKKKDKQEDVKIDKAVDAVASAVKDKLKDDKKKGPKAFKDLIDSTNAISQKGMISVHKVEDKWYFEIADSLLNRDIMAVTRYSKTAAGGGIFGGEEVNRQMIRWERGMDNNLLLRSVTIVVTSPDSTKPIFQAVKNSNSDPIIGVFDIKAVKKDPEKSSVIDVTEFFNSDNQVFSLSSVSKQLLKLAAFKKEASFISKICTYPINTEIRTIKTFNVTPQVLTPTPVPSVGQYLPSGLDAGVVTFEMNSSLILLPKSPMKKRIFDSRVGYFANQYATFSEESHRSDTEVFAVRWRLEPKNAEDARKQKNGELIEPKKPIVYYIDPATPEKWRKYLKAGVDDWQVAFEKAGWKNAIRGEYWPESDTTMSLEDARYSVIRYFAADIQNAYGPNVHDPRSGEILESHIGWYHNVMRLLRNWYIIQAAAVDPKARTKKFDDELMGQLVRFVSSHEIGHTLGLRHNMGASSATPVEKLRDKAWVEEHGHTSSIMDYARFNYVAQPEDGITNLFPRIGDYDKWAIQWGYSNFPDAKDAQSEKLALNSLTKAAYQDNRLHFGTEISPYDPRYQTEDLSDNAMKASEYGIKNLKRIIPNLIEWSKEDGESYKELDEIYGNVVTQYRRYLGHVIKNVGGIYDTPTTYDMEGPTFTTVPKATQKEAIDFLNAQLFKTPTWLLDQNILNKTKPETGMEAVKALQEYALTALFAGDRAVRLMETGISAKNYTLDDLFTDLEAGIWSEAKTGKPIDLYRRNLQKVYAEKLVSLLKPGRANVQSIPVGITYGFSTRSVELEKTDLPSIARAHLEQLKTTVNAAIAKSTDKNTRYHLQDVSQRIKQALDPK</sequence>
<keyword evidence="6" id="KW-1185">Reference proteome</keyword>
<proteinExistence type="predicted"/>
<dbReference type="Pfam" id="PF17162">
    <property type="entry name" value="DUF5118"/>
    <property type="match status" value="1"/>
</dbReference>